<accession>A0A1Z9Z481</accession>
<dbReference type="SUPFAM" id="SSF46785">
    <property type="entry name" value="Winged helix' DNA-binding domain"/>
    <property type="match status" value="1"/>
</dbReference>
<dbReference type="InterPro" id="IPR036390">
    <property type="entry name" value="WH_DNA-bd_sf"/>
</dbReference>
<dbReference type="GO" id="GO:1900376">
    <property type="term" value="P:regulation of secondary metabolite biosynthetic process"/>
    <property type="evidence" value="ECO:0007669"/>
    <property type="project" value="TreeGrafter"/>
</dbReference>
<reference evidence="1 2" key="1">
    <citation type="submission" date="2017-05" db="EMBL/GenBank/DDBJ databases">
        <title>Acinetobacter populi ANC 5415 (= PBJ7), whole genome shotgun sequencing project.</title>
        <authorList>
            <person name="Nemec A."/>
            <person name="Radolfova-Krizova L."/>
        </authorList>
    </citation>
    <scope>NUCLEOTIDE SEQUENCE [LARGE SCALE GENOMIC DNA]</scope>
    <source>
        <strain evidence="1 2">PBJ7</strain>
    </source>
</reference>
<dbReference type="PANTHER" id="PTHR33202">
    <property type="entry name" value="ZINC UPTAKE REGULATION PROTEIN"/>
    <property type="match status" value="1"/>
</dbReference>
<dbReference type="InterPro" id="IPR002481">
    <property type="entry name" value="FUR"/>
</dbReference>
<protein>
    <recommendedName>
        <fullName evidence="3">Transcriptional repressor</fullName>
    </recommendedName>
</protein>
<dbReference type="GO" id="GO:0045892">
    <property type="term" value="P:negative regulation of DNA-templated transcription"/>
    <property type="evidence" value="ECO:0007669"/>
    <property type="project" value="TreeGrafter"/>
</dbReference>
<dbReference type="GO" id="GO:0000976">
    <property type="term" value="F:transcription cis-regulatory region binding"/>
    <property type="evidence" value="ECO:0007669"/>
    <property type="project" value="TreeGrafter"/>
</dbReference>
<comment type="caution">
    <text evidence="1">The sequence shown here is derived from an EMBL/GenBank/DDBJ whole genome shotgun (WGS) entry which is preliminary data.</text>
</comment>
<gene>
    <name evidence="1" type="ORF">CAP51_06130</name>
</gene>
<dbReference type="AlphaFoldDB" id="A0A1Z9Z481"/>
<dbReference type="EMBL" id="NEXX01000001">
    <property type="protein sequence ID" value="OUY09249.1"/>
    <property type="molecule type" value="Genomic_DNA"/>
</dbReference>
<sequence>MTTQIQQRLKKAGLKVTQTRIAVLSLLENQTEILSVKQIYQKLYINFNKLSLATIYRVIKDLEEVGLIAQQQFYRGEARYSAVEVAESQVLQIKCVIDDHLNQTQFIHSLQDLLQKFNIHLLDIEVNTGNDIKLQPLKI</sequence>
<dbReference type="PANTHER" id="PTHR33202:SF7">
    <property type="entry name" value="FERRIC UPTAKE REGULATION PROTEIN"/>
    <property type="match status" value="1"/>
</dbReference>
<dbReference type="GO" id="GO:0008270">
    <property type="term" value="F:zinc ion binding"/>
    <property type="evidence" value="ECO:0007669"/>
    <property type="project" value="TreeGrafter"/>
</dbReference>
<dbReference type="RefSeq" id="WP_087619904.1">
    <property type="nucleotide sequence ID" value="NZ_NEXX01000001.1"/>
</dbReference>
<keyword evidence="2" id="KW-1185">Reference proteome</keyword>
<name>A0A1Z9Z481_9GAMM</name>
<dbReference type="OrthoDB" id="6711441at2"/>
<dbReference type="Gene3D" id="1.10.10.10">
    <property type="entry name" value="Winged helix-like DNA-binding domain superfamily/Winged helix DNA-binding domain"/>
    <property type="match status" value="1"/>
</dbReference>
<dbReference type="Pfam" id="PF01475">
    <property type="entry name" value="FUR"/>
    <property type="match status" value="1"/>
</dbReference>
<dbReference type="InterPro" id="IPR036388">
    <property type="entry name" value="WH-like_DNA-bd_sf"/>
</dbReference>
<dbReference type="GO" id="GO:0003700">
    <property type="term" value="F:DNA-binding transcription factor activity"/>
    <property type="evidence" value="ECO:0007669"/>
    <property type="project" value="InterPro"/>
</dbReference>
<evidence type="ECO:0000313" key="1">
    <source>
        <dbReference type="EMBL" id="OUY09249.1"/>
    </source>
</evidence>
<dbReference type="Proteomes" id="UP000196536">
    <property type="component" value="Unassembled WGS sequence"/>
</dbReference>
<evidence type="ECO:0000313" key="2">
    <source>
        <dbReference type="Proteomes" id="UP000196536"/>
    </source>
</evidence>
<proteinExistence type="predicted"/>
<evidence type="ECO:0008006" key="3">
    <source>
        <dbReference type="Google" id="ProtNLM"/>
    </source>
</evidence>
<organism evidence="1 2">
    <name type="scientific">Acinetobacter populi</name>
    <dbReference type="NCBI Taxonomy" id="1582270"/>
    <lineage>
        <taxon>Bacteria</taxon>
        <taxon>Pseudomonadati</taxon>
        <taxon>Pseudomonadota</taxon>
        <taxon>Gammaproteobacteria</taxon>
        <taxon>Moraxellales</taxon>
        <taxon>Moraxellaceae</taxon>
        <taxon>Acinetobacter</taxon>
    </lineage>
</organism>